<gene>
    <name evidence="3" type="ORF">FGO68_gene2552</name>
</gene>
<evidence type="ECO:0000256" key="1">
    <source>
        <dbReference type="SAM" id="Coils"/>
    </source>
</evidence>
<organism evidence="3 4">
    <name type="scientific">Halteria grandinella</name>
    <dbReference type="NCBI Taxonomy" id="5974"/>
    <lineage>
        <taxon>Eukaryota</taxon>
        <taxon>Sar</taxon>
        <taxon>Alveolata</taxon>
        <taxon>Ciliophora</taxon>
        <taxon>Intramacronucleata</taxon>
        <taxon>Spirotrichea</taxon>
        <taxon>Stichotrichia</taxon>
        <taxon>Sporadotrichida</taxon>
        <taxon>Halteriidae</taxon>
        <taxon>Halteria</taxon>
    </lineage>
</organism>
<evidence type="ECO:0000256" key="2">
    <source>
        <dbReference type="SAM" id="MobiDB-lite"/>
    </source>
</evidence>
<accession>A0A8J8T6X9</accession>
<keyword evidence="4" id="KW-1185">Reference proteome</keyword>
<dbReference type="Proteomes" id="UP000785679">
    <property type="component" value="Unassembled WGS sequence"/>
</dbReference>
<protein>
    <submittedName>
        <fullName evidence="3">Uncharacterized protein</fullName>
    </submittedName>
</protein>
<feature type="coiled-coil region" evidence="1">
    <location>
        <begin position="17"/>
        <end position="167"/>
    </location>
</feature>
<dbReference type="AlphaFoldDB" id="A0A8J8T6X9"/>
<name>A0A8J8T6X9_HALGN</name>
<proteinExistence type="predicted"/>
<reference evidence="3" key="1">
    <citation type="submission" date="2019-06" db="EMBL/GenBank/DDBJ databases">
        <authorList>
            <person name="Zheng W."/>
        </authorList>
    </citation>
    <scope>NUCLEOTIDE SEQUENCE</scope>
    <source>
        <strain evidence="3">QDHG01</strain>
    </source>
</reference>
<keyword evidence="1" id="KW-0175">Coiled coil</keyword>
<evidence type="ECO:0000313" key="3">
    <source>
        <dbReference type="EMBL" id="TNV83583.1"/>
    </source>
</evidence>
<evidence type="ECO:0000313" key="4">
    <source>
        <dbReference type="Proteomes" id="UP000785679"/>
    </source>
</evidence>
<feature type="region of interest" description="Disordered" evidence="2">
    <location>
        <begin position="321"/>
        <end position="343"/>
    </location>
</feature>
<sequence>MDQSLIANLSPQQAGAVEELIFELEVEKLKNQKLKKEWQLKKQSYEDQISQLSQNGQVERQVLGKLENEIEILRGKLEAIMDIANGKEEENDKLTGELEEAMIDLEEVRKQLDEHKMVIQKLQSETQQAKQDMQSLISDRSQLRKSVEELQKRLEDSQKNRSADFEKTKSLLLSLQSSPLPNLPLSQLITSAIDALITPLEKCLQEDLSSLSERLSHSQSLLRKLKLNQSKLLMEREFYRQRCIPRLNQSMGNDNMVIRLVKSRQQSMGQDAYTVRQSVGMFKDDELLSIEEKTSEIKRRNNKSVDSNLLPMVNSIASSTKLRMPRPTISSDDSSDDNEKENIDANPLDIEANETLADARAIISFKQDKDFLGKVLDAQLRVNHIESKLIKEKVAQTDNKKGFDFASLLRNESSSKLSQCKIKKVQINE</sequence>
<comment type="caution">
    <text evidence="3">The sequence shown here is derived from an EMBL/GenBank/DDBJ whole genome shotgun (WGS) entry which is preliminary data.</text>
</comment>
<dbReference type="EMBL" id="RRYP01003683">
    <property type="protein sequence ID" value="TNV83583.1"/>
    <property type="molecule type" value="Genomic_DNA"/>
</dbReference>